<dbReference type="AlphaFoldDB" id="A0A644W4J7"/>
<reference evidence="1" key="1">
    <citation type="submission" date="2019-08" db="EMBL/GenBank/DDBJ databases">
        <authorList>
            <person name="Kucharzyk K."/>
            <person name="Murdoch R.W."/>
            <person name="Higgins S."/>
            <person name="Loffler F."/>
        </authorList>
    </citation>
    <scope>NUCLEOTIDE SEQUENCE</scope>
</reference>
<gene>
    <name evidence="1" type="ORF">SDC9_44881</name>
</gene>
<name>A0A644W4J7_9ZZZZ</name>
<organism evidence="1">
    <name type="scientific">bioreactor metagenome</name>
    <dbReference type="NCBI Taxonomy" id="1076179"/>
    <lineage>
        <taxon>unclassified sequences</taxon>
        <taxon>metagenomes</taxon>
        <taxon>ecological metagenomes</taxon>
    </lineage>
</organism>
<sequence length="84" mass="9491">MGNPREFFLQLQEQRISNVFRASFSGMVFCCAMTGRAFDHTQGAQNVTLSLQVRSCVLLALAISTEMLADHESDILRIIFEYQS</sequence>
<protein>
    <submittedName>
        <fullName evidence="1">Uncharacterized protein</fullName>
    </submittedName>
</protein>
<proteinExistence type="predicted"/>
<accession>A0A644W4J7</accession>
<evidence type="ECO:0000313" key="1">
    <source>
        <dbReference type="EMBL" id="MPL98674.1"/>
    </source>
</evidence>
<comment type="caution">
    <text evidence="1">The sequence shown here is derived from an EMBL/GenBank/DDBJ whole genome shotgun (WGS) entry which is preliminary data.</text>
</comment>
<dbReference type="EMBL" id="VSSQ01000621">
    <property type="protein sequence ID" value="MPL98674.1"/>
    <property type="molecule type" value="Genomic_DNA"/>
</dbReference>